<evidence type="ECO:0000313" key="3">
    <source>
        <dbReference type="EMBL" id="OOQ82917.1"/>
    </source>
</evidence>
<gene>
    <name evidence="3" type="ORF">PEBR_36875</name>
</gene>
<proteinExistence type="predicted"/>
<dbReference type="EMBL" id="LJBN01000207">
    <property type="protein sequence ID" value="OOQ82917.1"/>
    <property type="molecule type" value="Genomic_DNA"/>
</dbReference>
<evidence type="ECO:0008006" key="5">
    <source>
        <dbReference type="Google" id="ProtNLM"/>
    </source>
</evidence>
<feature type="chain" id="PRO_5013001279" description="Extracellular membrane protein CFEM domain-containing protein" evidence="2">
    <location>
        <begin position="19"/>
        <end position="238"/>
    </location>
</feature>
<feature type="signal peptide" evidence="2">
    <location>
        <begin position="1"/>
        <end position="18"/>
    </location>
</feature>
<reference evidence="4" key="1">
    <citation type="submission" date="2015-09" db="EMBL/GenBank/DDBJ databases">
        <authorList>
            <person name="Fill T.P."/>
            <person name="Baretta J.F."/>
            <person name="de Almeida L.G."/>
            <person name="Rocha M."/>
            <person name="de Souza D.H."/>
            <person name="Malavazi I."/>
            <person name="Cerdeira L.T."/>
            <person name="Hong H."/>
            <person name="Samborskyy M."/>
            <person name="de Vasconcelos A.T."/>
            <person name="Leadlay P."/>
            <person name="Rodrigues-Filho E."/>
        </authorList>
    </citation>
    <scope>NUCLEOTIDE SEQUENCE [LARGE SCALE GENOMIC DNA]</scope>
    <source>
        <strain evidence="4">LaBioMMi 136</strain>
    </source>
</reference>
<accession>A0A1S9RBP2</accession>
<evidence type="ECO:0000256" key="1">
    <source>
        <dbReference type="SAM" id="MobiDB-lite"/>
    </source>
</evidence>
<dbReference type="Proteomes" id="UP000190744">
    <property type="component" value="Unassembled WGS sequence"/>
</dbReference>
<name>A0A1S9RBP2_PENBI</name>
<feature type="region of interest" description="Disordered" evidence="1">
    <location>
        <begin position="96"/>
        <end position="121"/>
    </location>
</feature>
<sequence length="238" mass="23971">MRSFIPALFLASAAAVSAQTTADLISCANAALSSIDTSKLSTCTDLSDTACICANQEVLTEELTDAAKDACKTAGVDLTTWISTVCPASTKGAVAPARHASKPMEPANDKRAYRSPSEDETAPRVVYVTETLTECSCKSSSVPYNGVHVSQIPVSVPARSSMGAMTAASSPASSNGAMMAASSSVIFGSHMSAATPAPSGASAGRFQTFQGAAPKTSSVHGGIAALGVAAIMGLMIAL</sequence>
<comment type="caution">
    <text evidence="3">The sequence shown here is derived from an EMBL/GenBank/DDBJ whole genome shotgun (WGS) entry which is preliminary data.</text>
</comment>
<keyword evidence="2" id="KW-0732">Signal</keyword>
<evidence type="ECO:0000313" key="4">
    <source>
        <dbReference type="Proteomes" id="UP000190744"/>
    </source>
</evidence>
<protein>
    <recommendedName>
        <fullName evidence="5">Extracellular membrane protein CFEM domain-containing protein</fullName>
    </recommendedName>
</protein>
<evidence type="ECO:0000256" key="2">
    <source>
        <dbReference type="SAM" id="SignalP"/>
    </source>
</evidence>
<organism evidence="3 4">
    <name type="scientific">Penicillium brasilianum</name>
    <dbReference type="NCBI Taxonomy" id="104259"/>
    <lineage>
        <taxon>Eukaryota</taxon>
        <taxon>Fungi</taxon>
        <taxon>Dikarya</taxon>
        <taxon>Ascomycota</taxon>
        <taxon>Pezizomycotina</taxon>
        <taxon>Eurotiomycetes</taxon>
        <taxon>Eurotiomycetidae</taxon>
        <taxon>Eurotiales</taxon>
        <taxon>Aspergillaceae</taxon>
        <taxon>Penicillium</taxon>
    </lineage>
</organism>
<dbReference type="AlphaFoldDB" id="A0A1S9RBP2"/>